<protein>
    <submittedName>
        <fullName evidence="1">Uncharacterized protein</fullName>
    </submittedName>
</protein>
<evidence type="ECO:0000313" key="1">
    <source>
        <dbReference type="EMBL" id="KAJ3536925.1"/>
    </source>
</evidence>
<evidence type="ECO:0000313" key="2">
    <source>
        <dbReference type="Proteomes" id="UP001148662"/>
    </source>
</evidence>
<gene>
    <name evidence="1" type="ORF">NM688_g6769</name>
</gene>
<sequence>MAKKGAKAASQRPRKEAQDLDVLEENAEEYYDDTEENEDDGMLEMLSILKEFQKRKATKGSTSSTVFETKKNSLFAAARKNADIAVKDGVTYIEQYKVKIAELKAQEVSQQQHLANLSLLAGREEAVQALLDVFAPLLEDLSYRRADAINESSAMLEAHSVQRQRSRMKLVKQAKSRIDEDLEAQRVATDATALVKHYKALLLS</sequence>
<keyword evidence="2" id="KW-1185">Reference proteome</keyword>
<accession>A0ACC1SCM5</accession>
<dbReference type="Proteomes" id="UP001148662">
    <property type="component" value="Unassembled WGS sequence"/>
</dbReference>
<reference evidence="1" key="1">
    <citation type="submission" date="2022-07" db="EMBL/GenBank/DDBJ databases">
        <title>Genome Sequence of Phlebia brevispora.</title>
        <authorList>
            <person name="Buettner E."/>
        </authorList>
    </citation>
    <scope>NUCLEOTIDE SEQUENCE</scope>
    <source>
        <strain evidence="1">MPL23</strain>
    </source>
</reference>
<name>A0ACC1SCM5_9APHY</name>
<proteinExistence type="predicted"/>
<dbReference type="EMBL" id="JANHOG010001448">
    <property type="protein sequence ID" value="KAJ3536925.1"/>
    <property type="molecule type" value="Genomic_DNA"/>
</dbReference>
<organism evidence="1 2">
    <name type="scientific">Phlebia brevispora</name>
    <dbReference type="NCBI Taxonomy" id="194682"/>
    <lineage>
        <taxon>Eukaryota</taxon>
        <taxon>Fungi</taxon>
        <taxon>Dikarya</taxon>
        <taxon>Basidiomycota</taxon>
        <taxon>Agaricomycotina</taxon>
        <taxon>Agaricomycetes</taxon>
        <taxon>Polyporales</taxon>
        <taxon>Meruliaceae</taxon>
        <taxon>Phlebia</taxon>
    </lineage>
</organism>
<comment type="caution">
    <text evidence="1">The sequence shown here is derived from an EMBL/GenBank/DDBJ whole genome shotgun (WGS) entry which is preliminary data.</text>
</comment>